<keyword evidence="3" id="KW-1185">Reference proteome</keyword>
<dbReference type="EMBL" id="OX451739">
    <property type="protein sequence ID" value="CAI8609185.1"/>
    <property type="molecule type" value="Genomic_DNA"/>
</dbReference>
<proteinExistence type="predicted"/>
<reference evidence="2 3" key="1">
    <citation type="submission" date="2023-01" db="EMBL/GenBank/DDBJ databases">
        <authorList>
            <person name="Kreplak J."/>
        </authorList>
    </citation>
    <scope>NUCLEOTIDE SEQUENCE [LARGE SCALE GENOMIC DNA]</scope>
</reference>
<feature type="domain" description="Replication protein A 70 kDa DNA-binding subunit B/D first OB fold" evidence="1">
    <location>
        <begin position="1"/>
        <end position="68"/>
    </location>
</feature>
<dbReference type="AlphaFoldDB" id="A0AAV1AEU8"/>
<dbReference type="Pfam" id="PF02721">
    <property type="entry name" value="DUF223"/>
    <property type="match status" value="1"/>
</dbReference>
<dbReference type="PANTHER" id="PTHR47165">
    <property type="entry name" value="OS03G0429900 PROTEIN"/>
    <property type="match status" value="1"/>
</dbReference>
<gene>
    <name evidence="2" type="ORF">VFH_IV120960</name>
</gene>
<protein>
    <recommendedName>
        <fullName evidence="1">Replication protein A 70 kDa DNA-binding subunit B/D first OB fold domain-containing protein</fullName>
    </recommendedName>
</protein>
<dbReference type="SUPFAM" id="SSF50249">
    <property type="entry name" value="Nucleic acid-binding proteins"/>
    <property type="match status" value="2"/>
</dbReference>
<evidence type="ECO:0000259" key="1">
    <source>
        <dbReference type="Pfam" id="PF02721"/>
    </source>
</evidence>
<evidence type="ECO:0000313" key="3">
    <source>
        <dbReference type="Proteomes" id="UP001157006"/>
    </source>
</evidence>
<accession>A0AAV1AEU8</accession>
<sequence length="305" mass="34054">MEMVLMDDKGNKIQASIGKALLPRFENKINEGAAYNFKSFGVSANTGAFRTPKNQFKLNFQNGTVVTDVGTGMTTLSPYSFASFPDIVDNIDMDYLIDVMGILSSLGRERVYERNRVTTKFKTIELESNGMKLECTLFGPYFDALVAFLQSDYTGNVVVLAQYQKLKLYNGKVQLKNATNCTKLLFNPEIPEADSLELWGNIGSPIQLFNYMKDASELRLEEEFLSLIQHKTIKELEDCQDGQSNMLLVVTIGGMLHVSATRVLLQIPKGFSALSATNMFGQLCQGNISNSCQLKNKKNIKIENE</sequence>
<dbReference type="InterPro" id="IPR003871">
    <property type="entry name" value="RFA1B/D_OB_1st"/>
</dbReference>
<dbReference type="InterPro" id="IPR012340">
    <property type="entry name" value="NA-bd_OB-fold"/>
</dbReference>
<dbReference type="PANTHER" id="PTHR47165:SF4">
    <property type="entry name" value="OS03G0429900 PROTEIN"/>
    <property type="match status" value="1"/>
</dbReference>
<dbReference type="CDD" id="cd04480">
    <property type="entry name" value="RPA1_DBD_A_like"/>
    <property type="match status" value="1"/>
</dbReference>
<dbReference type="Proteomes" id="UP001157006">
    <property type="component" value="Chromosome 4"/>
</dbReference>
<evidence type="ECO:0000313" key="2">
    <source>
        <dbReference type="EMBL" id="CAI8609185.1"/>
    </source>
</evidence>
<dbReference type="CDD" id="cd04481">
    <property type="entry name" value="RPA1_DBD_B_like"/>
    <property type="match status" value="1"/>
</dbReference>
<organism evidence="2 3">
    <name type="scientific">Vicia faba</name>
    <name type="common">Broad bean</name>
    <name type="synonym">Faba vulgaris</name>
    <dbReference type="NCBI Taxonomy" id="3906"/>
    <lineage>
        <taxon>Eukaryota</taxon>
        <taxon>Viridiplantae</taxon>
        <taxon>Streptophyta</taxon>
        <taxon>Embryophyta</taxon>
        <taxon>Tracheophyta</taxon>
        <taxon>Spermatophyta</taxon>
        <taxon>Magnoliopsida</taxon>
        <taxon>eudicotyledons</taxon>
        <taxon>Gunneridae</taxon>
        <taxon>Pentapetalae</taxon>
        <taxon>rosids</taxon>
        <taxon>fabids</taxon>
        <taxon>Fabales</taxon>
        <taxon>Fabaceae</taxon>
        <taxon>Papilionoideae</taxon>
        <taxon>50 kb inversion clade</taxon>
        <taxon>NPAAA clade</taxon>
        <taxon>Hologalegina</taxon>
        <taxon>IRL clade</taxon>
        <taxon>Fabeae</taxon>
        <taxon>Vicia</taxon>
    </lineage>
</organism>
<name>A0AAV1AEU8_VICFA</name>
<dbReference type="Gene3D" id="2.40.50.140">
    <property type="entry name" value="Nucleic acid-binding proteins"/>
    <property type="match status" value="2"/>
</dbReference>